<dbReference type="Pfam" id="PF12697">
    <property type="entry name" value="Abhydrolase_6"/>
    <property type="match status" value="1"/>
</dbReference>
<dbReference type="GO" id="GO:0080030">
    <property type="term" value="F:methyl indole-3-acetate esterase activity"/>
    <property type="evidence" value="ECO:0007669"/>
    <property type="project" value="TreeGrafter"/>
</dbReference>
<dbReference type="InterPro" id="IPR029058">
    <property type="entry name" value="AB_hydrolase_fold"/>
</dbReference>
<dbReference type="PANTHER" id="PTHR10992">
    <property type="entry name" value="METHYLESTERASE FAMILY MEMBER"/>
    <property type="match status" value="1"/>
</dbReference>
<gene>
    <name evidence="2" type="ORF">EV675_2706</name>
</gene>
<dbReference type="EMBL" id="SGXC01000001">
    <property type="protein sequence ID" value="RZS86658.1"/>
    <property type="molecule type" value="Genomic_DNA"/>
</dbReference>
<dbReference type="Gene3D" id="3.40.50.1820">
    <property type="entry name" value="alpha/beta hydrolase"/>
    <property type="match status" value="1"/>
</dbReference>
<dbReference type="InterPro" id="IPR000073">
    <property type="entry name" value="AB_hydrolase_1"/>
</dbReference>
<dbReference type="RefSeq" id="WP_207221952.1">
    <property type="nucleotide sequence ID" value="NZ_SGXC01000001.1"/>
</dbReference>
<name>A0A4Q7NNR4_9BURK</name>
<dbReference type="InterPro" id="IPR045889">
    <property type="entry name" value="MES/HNL"/>
</dbReference>
<accession>A0A4Q7NNR4</accession>
<feature type="domain" description="AB hydrolase-1" evidence="1">
    <location>
        <begin position="8"/>
        <end position="232"/>
    </location>
</feature>
<dbReference type="PANTHER" id="PTHR10992:SF1086">
    <property type="entry name" value="AB HYDROLASE-1 DOMAIN-CONTAINING PROTEIN"/>
    <property type="match status" value="1"/>
</dbReference>
<dbReference type="GO" id="GO:0080032">
    <property type="term" value="F:methyl jasmonate esterase activity"/>
    <property type="evidence" value="ECO:0007669"/>
    <property type="project" value="TreeGrafter"/>
</dbReference>
<comment type="caution">
    <text evidence="2">The sequence shown here is derived from an EMBL/GenBank/DDBJ whole genome shotgun (WGS) entry which is preliminary data.</text>
</comment>
<keyword evidence="3" id="KW-1185">Reference proteome</keyword>
<dbReference type="Proteomes" id="UP000292445">
    <property type="component" value="Unassembled WGS sequence"/>
</dbReference>
<dbReference type="AlphaFoldDB" id="A0A4Q7NNR4"/>
<reference evidence="2 3" key="1">
    <citation type="submission" date="2019-02" db="EMBL/GenBank/DDBJ databases">
        <title>Genomic Encyclopedia of Type Strains, Phase IV (KMG-IV): sequencing the most valuable type-strain genomes for metagenomic binning, comparative biology and taxonomic classification.</title>
        <authorList>
            <person name="Goeker M."/>
        </authorList>
    </citation>
    <scope>NUCLEOTIDE SEQUENCE [LARGE SCALE GENOMIC DNA]</scope>
    <source>
        <strain evidence="2 3">K24</strain>
    </source>
</reference>
<proteinExistence type="predicted"/>
<organism evidence="2 3">
    <name type="scientific">Pigmentiphaga kullae</name>
    <dbReference type="NCBI Taxonomy" id="151784"/>
    <lineage>
        <taxon>Bacteria</taxon>
        <taxon>Pseudomonadati</taxon>
        <taxon>Pseudomonadota</taxon>
        <taxon>Betaproteobacteria</taxon>
        <taxon>Burkholderiales</taxon>
        <taxon>Alcaligenaceae</taxon>
        <taxon>Pigmentiphaga</taxon>
    </lineage>
</organism>
<sequence>MPQRGRDFVLVHGAGHGGWAWSRVRDILTAAGHRVFTPTLTGLGDRCHLLSKEVVLDTHIMDVANLFEWEDISDAILVGHSYGGWVISGAAERVESRLAAIAFVDAFLPRDGQRGYDLTTPVQQAAIDEAVASGDVARPGPTGAGLKIQSPADIAWVNARITPQPLGVSLQPVKLTGARERVKRKLYVRTPEFPQPVFDQAYESCKADPGWQTLVMHGCGHDPMIDKPMELSEALIGLTG</sequence>
<dbReference type="SUPFAM" id="SSF53474">
    <property type="entry name" value="alpha/beta-Hydrolases"/>
    <property type="match status" value="1"/>
</dbReference>
<evidence type="ECO:0000259" key="1">
    <source>
        <dbReference type="Pfam" id="PF12697"/>
    </source>
</evidence>
<protein>
    <submittedName>
        <fullName evidence="2">Pimeloyl-ACP methyl ester carboxylesterase</fullName>
    </submittedName>
</protein>
<evidence type="ECO:0000313" key="3">
    <source>
        <dbReference type="Proteomes" id="UP000292445"/>
    </source>
</evidence>
<evidence type="ECO:0000313" key="2">
    <source>
        <dbReference type="EMBL" id="RZS86658.1"/>
    </source>
</evidence>